<dbReference type="AlphaFoldDB" id="A0A9X2XY61"/>
<gene>
    <name evidence="1" type="ORF">OCK74_17410</name>
</gene>
<name>A0A9X2XY61_9BACT</name>
<proteinExistence type="predicted"/>
<reference evidence="1" key="2">
    <citation type="submission" date="2023-04" db="EMBL/GenBank/DDBJ databases">
        <title>Paracnuella aquatica gen. nov., sp. nov., a member of the family Chitinophagaceae isolated from a hot spring.</title>
        <authorList>
            <person name="Wang C."/>
        </authorList>
    </citation>
    <scope>NUCLEOTIDE SEQUENCE</scope>
    <source>
        <strain evidence="1">LB-8</strain>
    </source>
</reference>
<dbReference type="Proteomes" id="UP001155483">
    <property type="component" value="Unassembled WGS sequence"/>
</dbReference>
<organism evidence="1 2">
    <name type="scientific">Paraflavisolibacter caeni</name>
    <dbReference type="NCBI Taxonomy" id="2982496"/>
    <lineage>
        <taxon>Bacteria</taxon>
        <taxon>Pseudomonadati</taxon>
        <taxon>Bacteroidota</taxon>
        <taxon>Chitinophagia</taxon>
        <taxon>Chitinophagales</taxon>
        <taxon>Chitinophagaceae</taxon>
        <taxon>Paraflavisolibacter</taxon>
    </lineage>
</organism>
<accession>A0A9X2XY61</accession>
<evidence type="ECO:0000313" key="1">
    <source>
        <dbReference type="EMBL" id="MCU7550902.1"/>
    </source>
</evidence>
<evidence type="ECO:0000313" key="2">
    <source>
        <dbReference type="Proteomes" id="UP001155483"/>
    </source>
</evidence>
<sequence>MLLRIRTIDGTTLASNELAIIPIGAEVACSIKADSSNYVFTVNGKADKPAEAS</sequence>
<protein>
    <submittedName>
        <fullName evidence="1">Uncharacterized protein</fullName>
    </submittedName>
</protein>
<reference evidence="1" key="1">
    <citation type="submission" date="2022-09" db="EMBL/GenBank/DDBJ databases">
        <authorList>
            <person name="Yuan C."/>
            <person name="Ke Z."/>
        </authorList>
    </citation>
    <scope>NUCLEOTIDE SEQUENCE</scope>
    <source>
        <strain evidence="1">LB-8</strain>
    </source>
</reference>
<dbReference type="RefSeq" id="WP_279298341.1">
    <property type="nucleotide sequence ID" value="NZ_JAOTIF010000016.1"/>
</dbReference>
<dbReference type="EMBL" id="JAOTIF010000016">
    <property type="protein sequence ID" value="MCU7550902.1"/>
    <property type="molecule type" value="Genomic_DNA"/>
</dbReference>
<comment type="caution">
    <text evidence="1">The sequence shown here is derived from an EMBL/GenBank/DDBJ whole genome shotgun (WGS) entry which is preliminary data.</text>
</comment>
<keyword evidence="2" id="KW-1185">Reference proteome</keyword>